<dbReference type="InterPro" id="IPR002816">
    <property type="entry name" value="TraB/PrgY/GumN_fam"/>
</dbReference>
<dbReference type="InterPro" id="IPR047111">
    <property type="entry name" value="YbaP-like"/>
</dbReference>
<proteinExistence type="predicted"/>
<dbReference type="EMBL" id="SULI01000032">
    <property type="protein sequence ID" value="TKZ15935.1"/>
    <property type="molecule type" value="Genomic_DNA"/>
</dbReference>
<comment type="caution">
    <text evidence="2">The sequence shown here is derived from an EMBL/GenBank/DDBJ whole genome shotgun (WGS) entry which is preliminary data.</text>
</comment>
<gene>
    <name evidence="2" type="ORF">FAP39_16120</name>
</gene>
<dbReference type="PANTHER" id="PTHR40590:SF1">
    <property type="entry name" value="CYTOPLASMIC PROTEIN"/>
    <property type="match status" value="1"/>
</dbReference>
<keyword evidence="3" id="KW-1185">Reference proteome</keyword>
<evidence type="ECO:0000313" key="3">
    <source>
        <dbReference type="Proteomes" id="UP000306575"/>
    </source>
</evidence>
<accession>A0A4U7MSG7</accession>
<organism evidence="2 3">
    <name type="scientific">Shimia litoralis</name>
    <dbReference type="NCBI Taxonomy" id="420403"/>
    <lineage>
        <taxon>Bacteria</taxon>
        <taxon>Pseudomonadati</taxon>
        <taxon>Pseudomonadota</taxon>
        <taxon>Alphaproteobacteria</taxon>
        <taxon>Rhodobacterales</taxon>
        <taxon>Roseobacteraceae</taxon>
    </lineage>
</organism>
<dbReference type="OrthoDB" id="9806326at2"/>
<dbReference type="AlphaFoldDB" id="A0A4U7MSG7"/>
<keyword evidence="1" id="KW-0732">Signal</keyword>
<dbReference type="CDD" id="cd14789">
    <property type="entry name" value="Tiki"/>
    <property type="match status" value="1"/>
</dbReference>
<protein>
    <submittedName>
        <fullName evidence="2">TraB/GumN family protein</fullName>
    </submittedName>
</protein>
<feature type="chain" id="PRO_5020686321" evidence="1">
    <location>
        <begin position="39"/>
        <end position="356"/>
    </location>
</feature>
<dbReference type="Pfam" id="PF01963">
    <property type="entry name" value="TraB_PrgY_gumN"/>
    <property type="match status" value="1"/>
</dbReference>
<name>A0A4U7MSG7_9RHOB</name>
<evidence type="ECO:0000256" key="1">
    <source>
        <dbReference type="SAM" id="SignalP"/>
    </source>
</evidence>
<dbReference type="PANTHER" id="PTHR40590">
    <property type="entry name" value="CYTOPLASMIC PROTEIN-RELATED"/>
    <property type="match status" value="1"/>
</dbReference>
<reference evidence="2 3" key="1">
    <citation type="submission" date="2019-04" db="EMBL/GenBank/DDBJ databases">
        <title>Genome sequence of Pelagicola litoralis CL-ES2.</title>
        <authorList>
            <person name="Cao J."/>
        </authorList>
    </citation>
    <scope>NUCLEOTIDE SEQUENCE [LARGE SCALE GENOMIC DNA]</scope>
    <source>
        <strain evidence="2 3">CL-ES2</strain>
    </source>
</reference>
<dbReference type="Proteomes" id="UP000306575">
    <property type="component" value="Unassembled WGS sequence"/>
</dbReference>
<evidence type="ECO:0000313" key="2">
    <source>
        <dbReference type="EMBL" id="TKZ15935.1"/>
    </source>
</evidence>
<sequence length="356" mass="39791">MPNKRPANLMLNCLFQGKMMRQIFVMLTAMVYAFPAFASCSGPSPFDALPQNTQAELRHISNQVPYANGILWQAEKNGVTSYIVGTMHVSDPRLHKVMQALDPHLRDIDHLFLEMTAKDEVAFMGHLTRHPETYLITTGPSLVDRLGETHWQRLLVRLNDMGMPGFMAARYQPWFLGLVLSVPPCMLEEKRKGRHGLDRRIEQQVFDRDITTSSLDTTETLLEILASDPIDRQVEQFQQSLSLGISESAGIESVIAHYFAEETQLAWEYAAFNAYELAGPENAEYVTTTLEEMHQALVVHRNTLWLEKLSPALSATPSLVAVGALHLPGDAGILSGLKQQGFTITRLPIPKPAIAD</sequence>
<feature type="signal peptide" evidence="1">
    <location>
        <begin position="1"/>
        <end position="38"/>
    </location>
</feature>